<evidence type="ECO:0000313" key="11">
    <source>
        <dbReference type="Proteomes" id="UP000320244"/>
    </source>
</evidence>
<dbReference type="InterPro" id="IPR036388">
    <property type="entry name" value="WH-like_DNA-bd_sf"/>
</dbReference>
<feature type="transmembrane region" description="Helical" evidence="8">
    <location>
        <begin position="276"/>
        <end position="296"/>
    </location>
</feature>
<evidence type="ECO:0000313" key="10">
    <source>
        <dbReference type="EMBL" id="TWP34949.1"/>
    </source>
</evidence>
<evidence type="ECO:0000259" key="9">
    <source>
        <dbReference type="PROSITE" id="PS50850"/>
    </source>
</evidence>
<name>A0A563DXU7_9MICO</name>
<dbReference type="Proteomes" id="UP000320244">
    <property type="component" value="Unassembled WGS sequence"/>
</dbReference>
<feature type="domain" description="Major facilitator superfamily (MFS) profile" evidence="9">
    <location>
        <begin position="22"/>
        <end position="502"/>
    </location>
</feature>
<keyword evidence="4" id="KW-1003">Cell membrane</keyword>
<dbReference type="InterPro" id="IPR004638">
    <property type="entry name" value="EmrB-like"/>
</dbReference>
<dbReference type="GO" id="GO:0005886">
    <property type="term" value="C:plasma membrane"/>
    <property type="evidence" value="ECO:0007669"/>
    <property type="project" value="UniProtKB-SubCell"/>
</dbReference>
<dbReference type="InterPro" id="IPR036390">
    <property type="entry name" value="WH_DNA-bd_sf"/>
</dbReference>
<keyword evidence="5 8" id="KW-0812">Transmembrane</keyword>
<feature type="transmembrane region" description="Helical" evidence="8">
    <location>
        <begin position="87"/>
        <end position="106"/>
    </location>
</feature>
<gene>
    <name evidence="10" type="ORF">FGL98_15505</name>
</gene>
<feature type="transmembrane region" description="Helical" evidence="8">
    <location>
        <begin position="145"/>
        <end position="163"/>
    </location>
</feature>
<keyword evidence="3" id="KW-0813">Transport</keyword>
<feature type="transmembrane region" description="Helical" evidence="8">
    <location>
        <begin position="239"/>
        <end position="256"/>
    </location>
</feature>
<feature type="transmembrane region" description="Helical" evidence="8">
    <location>
        <begin position="20"/>
        <end position="44"/>
    </location>
</feature>
<dbReference type="Pfam" id="PF07690">
    <property type="entry name" value="MFS_1"/>
    <property type="match status" value="1"/>
</dbReference>
<feature type="transmembrane region" description="Helical" evidence="8">
    <location>
        <begin position="56"/>
        <end position="75"/>
    </location>
</feature>
<dbReference type="PANTHER" id="PTHR23501">
    <property type="entry name" value="MAJOR FACILITATOR SUPERFAMILY"/>
    <property type="match status" value="1"/>
</dbReference>
<dbReference type="AlphaFoldDB" id="A0A563DXU7"/>
<dbReference type="NCBIfam" id="TIGR00711">
    <property type="entry name" value="efflux_EmrB"/>
    <property type="match status" value="1"/>
</dbReference>
<dbReference type="SUPFAM" id="SSF46785">
    <property type="entry name" value="Winged helix' DNA-binding domain"/>
    <property type="match status" value="1"/>
</dbReference>
<dbReference type="InterPro" id="IPR036259">
    <property type="entry name" value="MFS_trans_sf"/>
</dbReference>
<protein>
    <submittedName>
        <fullName evidence="10">MFS transporter</fullName>
    </submittedName>
</protein>
<dbReference type="PANTHER" id="PTHR23501:SF197">
    <property type="entry name" value="COMD"/>
    <property type="match status" value="1"/>
</dbReference>
<dbReference type="Gene3D" id="1.20.1720.10">
    <property type="entry name" value="Multidrug resistance protein D"/>
    <property type="match status" value="1"/>
</dbReference>
<evidence type="ECO:0000256" key="5">
    <source>
        <dbReference type="ARBA" id="ARBA00022692"/>
    </source>
</evidence>
<evidence type="ECO:0000256" key="8">
    <source>
        <dbReference type="SAM" id="Phobius"/>
    </source>
</evidence>
<reference evidence="10 11" key="1">
    <citation type="submission" date="2019-05" db="EMBL/GenBank/DDBJ databases">
        <authorList>
            <person name="Lee S.D."/>
        </authorList>
    </citation>
    <scope>NUCLEOTIDE SEQUENCE [LARGE SCALE GENOMIC DNA]</scope>
    <source>
        <strain evidence="10 11">C5-26</strain>
    </source>
</reference>
<keyword evidence="11" id="KW-1185">Reference proteome</keyword>
<feature type="transmembrane region" description="Helical" evidence="8">
    <location>
        <begin position="341"/>
        <end position="360"/>
    </location>
</feature>
<dbReference type="OrthoDB" id="7375466at2"/>
<feature type="transmembrane region" description="Helical" evidence="8">
    <location>
        <begin position="412"/>
        <end position="434"/>
    </location>
</feature>
<evidence type="ECO:0000256" key="4">
    <source>
        <dbReference type="ARBA" id="ARBA00022475"/>
    </source>
</evidence>
<dbReference type="Gene3D" id="1.20.1250.20">
    <property type="entry name" value="MFS general substrate transporter like domains"/>
    <property type="match status" value="1"/>
</dbReference>
<organism evidence="10 11">
    <name type="scientific">Leekyejoonella antrihumi</name>
    <dbReference type="NCBI Taxonomy" id="1660198"/>
    <lineage>
        <taxon>Bacteria</taxon>
        <taxon>Bacillati</taxon>
        <taxon>Actinomycetota</taxon>
        <taxon>Actinomycetes</taxon>
        <taxon>Micrococcales</taxon>
        <taxon>Dermacoccaceae</taxon>
        <taxon>Leekyejoonella</taxon>
    </lineage>
</organism>
<dbReference type="CDD" id="cd17502">
    <property type="entry name" value="MFS_Azr1_MDR_like"/>
    <property type="match status" value="1"/>
</dbReference>
<evidence type="ECO:0000256" key="7">
    <source>
        <dbReference type="ARBA" id="ARBA00023136"/>
    </source>
</evidence>
<sequence length="680" mass="72177">MSSATETTPVASTIPKRRLYAIIGALLLGMLLAALDQTIVATALPTIVGDLGGANHLSWIVTAYLLAVTASTPLWGKLGDMYGRKQFFQAAIVIFLIGSILSGLSQSMLELILFRALQGLGGGGLMIGAQAIIGDVVSPRERGKYQGLFGAVFGVTSVVGPLLGGLLVDGPGWRWVFYINVPVGAIALVVTAIVLPGTLSKVRHTIDYLGTILIAATATDLVLLTSLGGTTYAWNSFPIYFMAVLGVVLLAGFILAERRAAEPVLPLNLFTNKVFAAASAIGFVVGFAMFGAITYLPLFLQVVQGVNPTISGVRMLPMMAGLLMTSIGSGILISKWGRYKVFPVMGTAIMTLGMFLLSHMGVGTSIFMTSVFMFVLGVGLGCVMQVLVIVVQSAVDYKDLGVATAGATFFRSIGGSFGTAVFGAIFAGVITGHLRDALGNVKLPGGAGGSGISPEILAKLPAHIKSGVIDAYAGSLQTVFLVAVPIGIVAFLLTWILPEIELRATTGAVDAGETFAMPVERSSLEEVERAITVLDSRENRHDLYADLARRADLDLGPRECWLLYRFDDHPESTLAEISAVVNRPVDRLTQLAENLHTKGLLVEDHDRPGHRLALSTSGHGAIARLLQARRDRLEELLGDWSPEDNPDLVERVRRLAGALMADDDKMLEAARTRPPEPAST</sequence>
<dbReference type="Gene3D" id="1.10.10.10">
    <property type="entry name" value="Winged helix-like DNA-binding domain superfamily/Winged helix DNA-binding domain"/>
    <property type="match status" value="1"/>
</dbReference>
<accession>A0A563DXU7</accession>
<keyword evidence="7 8" id="KW-0472">Membrane</keyword>
<dbReference type="GO" id="GO:0022857">
    <property type="term" value="F:transmembrane transporter activity"/>
    <property type="evidence" value="ECO:0007669"/>
    <property type="project" value="InterPro"/>
</dbReference>
<dbReference type="FunFam" id="1.20.1720.10:FF:000004">
    <property type="entry name" value="EmrB/QacA family drug resistance transporter"/>
    <property type="match status" value="1"/>
</dbReference>
<feature type="transmembrane region" description="Helical" evidence="8">
    <location>
        <begin position="366"/>
        <end position="391"/>
    </location>
</feature>
<dbReference type="SUPFAM" id="SSF103473">
    <property type="entry name" value="MFS general substrate transporter"/>
    <property type="match status" value="1"/>
</dbReference>
<dbReference type="RefSeq" id="WP_146318060.1">
    <property type="nucleotide sequence ID" value="NZ_VCQV01000023.1"/>
</dbReference>
<evidence type="ECO:0000256" key="3">
    <source>
        <dbReference type="ARBA" id="ARBA00022448"/>
    </source>
</evidence>
<comment type="subcellular location">
    <subcellularLocation>
        <location evidence="1">Cell membrane</location>
        <topology evidence="1">Multi-pass membrane protein</topology>
    </subcellularLocation>
</comment>
<dbReference type="EMBL" id="VCQV01000023">
    <property type="protein sequence ID" value="TWP34949.1"/>
    <property type="molecule type" value="Genomic_DNA"/>
</dbReference>
<dbReference type="InterPro" id="IPR011701">
    <property type="entry name" value="MFS"/>
</dbReference>
<feature type="transmembrane region" description="Helical" evidence="8">
    <location>
        <begin position="112"/>
        <end position="133"/>
    </location>
</feature>
<evidence type="ECO:0000256" key="6">
    <source>
        <dbReference type="ARBA" id="ARBA00022989"/>
    </source>
</evidence>
<evidence type="ECO:0000256" key="1">
    <source>
        <dbReference type="ARBA" id="ARBA00004651"/>
    </source>
</evidence>
<feature type="transmembrane region" description="Helical" evidence="8">
    <location>
        <begin position="175"/>
        <end position="196"/>
    </location>
</feature>
<reference evidence="10 11" key="2">
    <citation type="submission" date="2019-08" db="EMBL/GenBank/DDBJ databases">
        <title>Jejuicoccus antrihumi gen. nov., sp. nov., a new member of the family Dermacoccaceae isolated from a cave.</title>
        <authorList>
            <person name="Schumann P."/>
            <person name="Kim I.S."/>
        </authorList>
    </citation>
    <scope>NUCLEOTIDE SEQUENCE [LARGE SCALE GENOMIC DNA]</scope>
    <source>
        <strain evidence="10 11">C5-26</strain>
    </source>
</reference>
<dbReference type="InterPro" id="IPR020846">
    <property type="entry name" value="MFS_dom"/>
</dbReference>
<proteinExistence type="inferred from homology"/>
<comment type="similarity">
    <text evidence="2">Belongs to the major facilitator superfamily. TCR/Tet family.</text>
</comment>
<feature type="transmembrane region" description="Helical" evidence="8">
    <location>
        <begin position="316"/>
        <end position="334"/>
    </location>
</feature>
<comment type="caution">
    <text evidence="10">The sequence shown here is derived from an EMBL/GenBank/DDBJ whole genome shotgun (WGS) entry which is preliminary data.</text>
</comment>
<evidence type="ECO:0000256" key="2">
    <source>
        <dbReference type="ARBA" id="ARBA00007520"/>
    </source>
</evidence>
<keyword evidence="6 8" id="KW-1133">Transmembrane helix</keyword>
<feature type="transmembrane region" description="Helical" evidence="8">
    <location>
        <begin position="478"/>
        <end position="497"/>
    </location>
</feature>
<dbReference type="PROSITE" id="PS50850">
    <property type="entry name" value="MFS"/>
    <property type="match status" value="1"/>
</dbReference>
<feature type="transmembrane region" description="Helical" evidence="8">
    <location>
        <begin position="208"/>
        <end position="227"/>
    </location>
</feature>